<keyword evidence="2" id="KW-1185">Reference proteome</keyword>
<evidence type="ECO:0000313" key="1">
    <source>
        <dbReference type="EMBL" id="KAF2469452.1"/>
    </source>
</evidence>
<evidence type="ECO:0000313" key="2">
    <source>
        <dbReference type="Proteomes" id="UP000799755"/>
    </source>
</evidence>
<proteinExistence type="predicted"/>
<sequence>MSIRKLLTLSIRKLRQHAGKSQIKRLTQICRDQPQVDVRSILYETSKPMASCSSKTASRTEGNPSSPQKRNMISDLNTGTSSPYCALLRNTARHSWKSRSFVEVARPVSVRHTHLPYDYATAGTRNMGYVRLHRLAAILLNSPPTSSIAKLVAFSSLLHIFRFRYYLQPITSCPSPGTMCRFTWNRWSCGHFNKTRIEYCDVSALFTPDDRDELPCHTPDDSPDYNNHFPEWCFGCTLGHPPAETRLHYIELHPLECEHRLTASEDEYTRAFQATQLARREYDNLCEAAATGVRECINSLARDLSQFEDQYRALGGQYYRQGWFAHRDAILRHDAFNRLIDAFHGNIPIPHRRFFRGWLDLEISIRAALDALEDRSKIREIRVQTSRKECQVATTFVRNINESLNQLKCDISHFEFVEEANRQFRLDGRPTTRDRNAALWYWLKCLPETHLALQAGKRRYLIIQDALGCSDEGFVNTLPLCTPTGRWTHRQSEEHLDIETPTTASSHNRQREERPEIDIPIMTSSYRRQVNRRYRRSYDGGGSQCSNEQDWVDEIHTPRDDSEPVTFSVRRRLLELDFMETMGLLYSLRLKLKVIFFLNQWFLGSQFPYIFSVCLNNTHMGNSRAFGFLGALLLGSSHSVLRVPLFLSKNQAIHNKSRDYCIYTHSKTYSKLWFLPITTIQKTLLICHNSKWKYLEKPSRS</sequence>
<gene>
    <name evidence="1" type="ORF">BDR25DRAFT_356679</name>
</gene>
<dbReference type="Proteomes" id="UP000799755">
    <property type="component" value="Unassembled WGS sequence"/>
</dbReference>
<organism evidence="1 2">
    <name type="scientific">Lindgomyces ingoldianus</name>
    <dbReference type="NCBI Taxonomy" id="673940"/>
    <lineage>
        <taxon>Eukaryota</taxon>
        <taxon>Fungi</taxon>
        <taxon>Dikarya</taxon>
        <taxon>Ascomycota</taxon>
        <taxon>Pezizomycotina</taxon>
        <taxon>Dothideomycetes</taxon>
        <taxon>Pleosporomycetidae</taxon>
        <taxon>Pleosporales</taxon>
        <taxon>Lindgomycetaceae</taxon>
        <taxon>Lindgomyces</taxon>
    </lineage>
</organism>
<comment type="caution">
    <text evidence="1">The sequence shown here is derived from an EMBL/GenBank/DDBJ whole genome shotgun (WGS) entry which is preliminary data.</text>
</comment>
<reference evidence="1" key="1">
    <citation type="journal article" date="2020" name="Stud. Mycol.">
        <title>101 Dothideomycetes genomes: a test case for predicting lifestyles and emergence of pathogens.</title>
        <authorList>
            <person name="Haridas S."/>
            <person name="Albert R."/>
            <person name="Binder M."/>
            <person name="Bloem J."/>
            <person name="Labutti K."/>
            <person name="Salamov A."/>
            <person name="Andreopoulos B."/>
            <person name="Baker S."/>
            <person name="Barry K."/>
            <person name="Bills G."/>
            <person name="Bluhm B."/>
            <person name="Cannon C."/>
            <person name="Castanera R."/>
            <person name="Culley D."/>
            <person name="Daum C."/>
            <person name="Ezra D."/>
            <person name="Gonzalez J."/>
            <person name="Henrissat B."/>
            <person name="Kuo A."/>
            <person name="Liang C."/>
            <person name="Lipzen A."/>
            <person name="Lutzoni F."/>
            <person name="Magnuson J."/>
            <person name="Mondo S."/>
            <person name="Nolan M."/>
            <person name="Ohm R."/>
            <person name="Pangilinan J."/>
            <person name="Park H.-J."/>
            <person name="Ramirez L."/>
            <person name="Alfaro M."/>
            <person name="Sun H."/>
            <person name="Tritt A."/>
            <person name="Yoshinaga Y."/>
            <person name="Zwiers L.-H."/>
            <person name="Turgeon B."/>
            <person name="Goodwin S."/>
            <person name="Spatafora J."/>
            <person name="Crous P."/>
            <person name="Grigoriev I."/>
        </authorList>
    </citation>
    <scope>NUCLEOTIDE SEQUENCE</scope>
    <source>
        <strain evidence="1">ATCC 200398</strain>
    </source>
</reference>
<dbReference type="EMBL" id="MU003512">
    <property type="protein sequence ID" value="KAF2469452.1"/>
    <property type="molecule type" value="Genomic_DNA"/>
</dbReference>
<name>A0ACB6QT26_9PLEO</name>
<accession>A0ACB6QT26</accession>
<protein>
    <submittedName>
        <fullName evidence="1">Uncharacterized protein</fullName>
    </submittedName>
</protein>